<evidence type="ECO:0000313" key="2">
    <source>
        <dbReference type="WBParaSite" id="ES5_v2.g24296.t1"/>
    </source>
</evidence>
<evidence type="ECO:0000313" key="1">
    <source>
        <dbReference type="Proteomes" id="UP000887579"/>
    </source>
</evidence>
<reference evidence="2" key="1">
    <citation type="submission" date="2022-11" db="UniProtKB">
        <authorList>
            <consortium name="WormBaseParasite"/>
        </authorList>
    </citation>
    <scope>IDENTIFICATION</scope>
</reference>
<protein>
    <submittedName>
        <fullName evidence="2">Uncharacterized protein</fullName>
    </submittedName>
</protein>
<dbReference type="Proteomes" id="UP000887579">
    <property type="component" value="Unplaced"/>
</dbReference>
<organism evidence="1 2">
    <name type="scientific">Panagrolaimus sp. ES5</name>
    <dbReference type="NCBI Taxonomy" id="591445"/>
    <lineage>
        <taxon>Eukaryota</taxon>
        <taxon>Metazoa</taxon>
        <taxon>Ecdysozoa</taxon>
        <taxon>Nematoda</taxon>
        <taxon>Chromadorea</taxon>
        <taxon>Rhabditida</taxon>
        <taxon>Tylenchina</taxon>
        <taxon>Panagrolaimomorpha</taxon>
        <taxon>Panagrolaimoidea</taxon>
        <taxon>Panagrolaimidae</taxon>
        <taxon>Panagrolaimus</taxon>
    </lineage>
</organism>
<name>A0AC34G3J7_9BILA</name>
<sequence>MKLITFDKLKKNIFIADGTLQFNSIDKCLYFKVFGKEKAMNAQFSRTFIRKNNFLCALENEASNECFLVVFPTKETCQKIYDAIVKAKLRQDQKTEPINEDDVFNAKVFIPLIELLQKRIDGYMDLKNVILGFINSFDNDQRLFYMNLLVDTILIRSHAVVKAAEVIGKSYSFTSTVAVTKRKNFASSSGVIITESAAHVNDKQSSQTSSNENTKTRIHCALPFKVTTTEAAVHVNGVQSSQTSSNEGAKTSESTTPNPSGNVIFDIVEYNTGGYLLKKLIVFTSNERKKCYEFTFAASQSAYRCVQCLMKKHYTQLEARLNSDGKKLLNFKTTPHICEPVDYVPANYTSSVIVKPPMFKFAEHNGKRLPLLIMFYPGDKNLCYKFNFNNDHKNYYCCECQKAGIMLTARIIDFEGRDAVELGQSHHVCQPKKL</sequence>
<accession>A0AC34G3J7</accession>
<proteinExistence type="predicted"/>
<dbReference type="WBParaSite" id="ES5_v2.g24296.t1">
    <property type="protein sequence ID" value="ES5_v2.g24296.t1"/>
    <property type="gene ID" value="ES5_v2.g24296"/>
</dbReference>